<dbReference type="RefSeq" id="WP_080039217.1">
    <property type="nucleotide sequence ID" value="NZ_CP017717.1"/>
</dbReference>
<protein>
    <submittedName>
        <fullName evidence="1">Uncharacterized protein</fullName>
    </submittedName>
</protein>
<keyword evidence="2" id="KW-1185">Reference proteome</keyword>
<accession>A0A1U9ZYJ9</accession>
<organism evidence="1 2">
    <name type="scientific">[Actinomadura] parvosata subsp. kistnae</name>
    <dbReference type="NCBI Taxonomy" id="1909395"/>
    <lineage>
        <taxon>Bacteria</taxon>
        <taxon>Bacillati</taxon>
        <taxon>Actinomycetota</taxon>
        <taxon>Actinomycetes</taxon>
        <taxon>Streptosporangiales</taxon>
        <taxon>Streptosporangiaceae</taxon>
        <taxon>Nonomuraea</taxon>
    </lineage>
</organism>
<dbReference type="KEGG" id="noa:BKM31_17560"/>
<dbReference type="EMBL" id="CP017717">
    <property type="protein sequence ID" value="AQZ63028.1"/>
    <property type="molecule type" value="Genomic_DNA"/>
</dbReference>
<gene>
    <name evidence="1" type="ORF">BKM31_17560</name>
</gene>
<name>A0A1U9ZYJ9_9ACTN</name>
<dbReference type="Proteomes" id="UP000190797">
    <property type="component" value="Chromosome"/>
</dbReference>
<dbReference type="AlphaFoldDB" id="A0A1U9ZYJ9"/>
<sequence>MVLINEKDTAADAMGKNYAERLQRRLPDWWVMYSLRDRALVAFYAGHCAPGGIWVAAEHPDELLRRMSDAVQAQWRSQAAYDLRNRPLAHQEVGRFC</sequence>
<dbReference type="OrthoDB" id="9935291at2"/>
<reference evidence="2" key="1">
    <citation type="journal article" date="2017" name="Med. Chem. Commun.">
        <title>Nonomuraea sp. ATCC 55076 harbours the largest actinomycete chromosome to date and the kistamicin biosynthetic gene cluster.</title>
        <authorList>
            <person name="Nazari B."/>
            <person name="Forneris C.C."/>
            <person name="Gibson M.I."/>
            <person name="Moon K."/>
            <person name="Schramma K.R."/>
            <person name="Seyedsayamdost M.R."/>
        </authorList>
    </citation>
    <scope>NUCLEOTIDE SEQUENCE [LARGE SCALE GENOMIC DNA]</scope>
    <source>
        <strain evidence="2">ATCC 55076</strain>
    </source>
</reference>
<evidence type="ECO:0000313" key="2">
    <source>
        <dbReference type="Proteomes" id="UP000190797"/>
    </source>
</evidence>
<evidence type="ECO:0000313" key="1">
    <source>
        <dbReference type="EMBL" id="AQZ63028.1"/>
    </source>
</evidence>
<proteinExistence type="predicted"/>